<evidence type="ECO:0000256" key="3">
    <source>
        <dbReference type="ARBA" id="ARBA00022679"/>
    </source>
</evidence>
<comment type="similarity">
    <text evidence="1">Belongs to the eukaryotic/archaeal PrmC-related family.</text>
</comment>
<gene>
    <name evidence="6" type="ORF">B4N89_42980</name>
</gene>
<dbReference type="PANTHER" id="PTHR45875:SF1">
    <property type="entry name" value="METHYLTRANSFERASE N6AMT1"/>
    <property type="match status" value="1"/>
</dbReference>
<dbReference type="Proteomes" id="UP000190037">
    <property type="component" value="Unassembled WGS sequence"/>
</dbReference>
<evidence type="ECO:0000313" key="6">
    <source>
        <dbReference type="EMBL" id="OPC77642.1"/>
    </source>
</evidence>
<protein>
    <submittedName>
        <fullName evidence="6">Methyltransferase</fullName>
    </submittedName>
</protein>
<evidence type="ECO:0000259" key="5">
    <source>
        <dbReference type="Pfam" id="PF05175"/>
    </source>
</evidence>
<reference evidence="6 7" key="1">
    <citation type="submission" date="2017-03" db="EMBL/GenBank/DDBJ databases">
        <title>Draft genome sequence of Streptomyces scabrisporus NF3, endophyte isolated from Amphipterygium adstringens.</title>
        <authorList>
            <person name="Vazquez M."/>
            <person name="Ceapa C.D."/>
            <person name="Rodriguez Luna D."/>
            <person name="Sanchez Esquivel S."/>
        </authorList>
    </citation>
    <scope>NUCLEOTIDE SEQUENCE [LARGE SCALE GENOMIC DNA]</scope>
    <source>
        <strain evidence="6 7">NF3</strain>
    </source>
</reference>
<dbReference type="GO" id="GO:0008276">
    <property type="term" value="F:protein methyltransferase activity"/>
    <property type="evidence" value="ECO:0007669"/>
    <property type="project" value="TreeGrafter"/>
</dbReference>
<name>A0A1T3NLM2_9ACTN</name>
<keyword evidence="2 6" id="KW-0489">Methyltransferase</keyword>
<dbReference type="GO" id="GO:0003676">
    <property type="term" value="F:nucleic acid binding"/>
    <property type="evidence" value="ECO:0007669"/>
    <property type="project" value="InterPro"/>
</dbReference>
<dbReference type="GO" id="GO:0008170">
    <property type="term" value="F:N-methyltransferase activity"/>
    <property type="evidence" value="ECO:0007669"/>
    <property type="project" value="UniProtKB-ARBA"/>
</dbReference>
<dbReference type="SUPFAM" id="SSF53335">
    <property type="entry name" value="S-adenosyl-L-methionine-dependent methyltransferases"/>
    <property type="match status" value="1"/>
</dbReference>
<dbReference type="PROSITE" id="PS00092">
    <property type="entry name" value="N6_MTASE"/>
    <property type="match status" value="1"/>
</dbReference>
<dbReference type="GO" id="GO:0032259">
    <property type="term" value="P:methylation"/>
    <property type="evidence" value="ECO:0007669"/>
    <property type="project" value="UniProtKB-KW"/>
</dbReference>
<dbReference type="GO" id="GO:0008757">
    <property type="term" value="F:S-adenosylmethionine-dependent methyltransferase activity"/>
    <property type="evidence" value="ECO:0007669"/>
    <property type="project" value="TreeGrafter"/>
</dbReference>
<dbReference type="AlphaFoldDB" id="A0A1T3NLM2"/>
<dbReference type="NCBIfam" id="TIGR00537">
    <property type="entry name" value="hemK_rel_arch"/>
    <property type="match status" value="1"/>
</dbReference>
<evidence type="ECO:0000256" key="4">
    <source>
        <dbReference type="ARBA" id="ARBA00022691"/>
    </source>
</evidence>
<dbReference type="Pfam" id="PF05175">
    <property type="entry name" value="MTS"/>
    <property type="match status" value="1"/>
</dbReference>
<dbReference type="InterPro" id="IPR052190">
    <property type="entry name" value="Euk-Arch_PrmC-MTase"/>
</dbReference>
<dbReference type="InterPro" id="IPR002052">
    <property type="entry name" value="DNA_methylase_N6_adenine_CS"/>
</dbReference>
<keyword evidence="7" id="KW-1185">Reference proteome</keyword>
<dbReference type="OrthoDB" id="8746524at2"/>
<comment type="caution">
    <text evidence="6">The sequence shown here is derived from an EMBL/GenBank/DDBJ whole genome shotgun (WGS) entry which is preliminary data.</text>
</comment>
<dbReference type="STRING" id="159449.B4N89_42980"/>
<dbReference type="CDD" id="cd02440">
    <property type="entry name" value="AdoMet_MTases"/>
    <property type="match status" value="1"/>
</dbReference>
<dbReference type="Gene3D" id="3.40.50.150">
    <property type="entry name" value="Vaccinia Virus protein VP39"/>
    <property type="match status" value="1"/>
</dbReference>
<accession>A0A1T3NLM2</accession>
<sequence length="220" mass="23580">MRMLRLPGVYRPQADTRLLASAFVEQGLHRAGQVLDVGTGTGAVALAAASATSAGCRVTAVDISRQAVWAARLNSAWRRGRVSVRRGDLLEPVAGRTFDVVLANPPYVPTEEENVPPRGRARAWDAGTDGRLVLDRLCTQVPRYLKPRGTLLVVHSALCGVGTTLGLLEAVGLHARVVARSLEPFGPVLSARAAFLEECGLIEPGCREEELVVIRGDFPQ</sequence>
<dbReference type="InterPro" id="IPR007848">
    <property type="entry name" value="Small_mtfrase_dom"/>
</dbReference>
<dbReference type="GO" id="GO:0035657">
    <property type="term" value="C:eRF1 methyltransferase complex"/>
    <property type="evidence" value="ECO:0007669"/>
    <property type="project" value="TreeGrafter"/>
</dbReference>
<keyword evidence="4" id="KW-0949">S-adenosyl-L-methionine</keyword>
<evidence type="ECO:0000313" key="7">
    <source>
        <dbReference type="Proteomes" id="UP000190037"/>
    </source>
</evidence>
<dbReference type="InterPro" id="IPR029063">
    <property type="entry name" value="SAM-dependent_MTases_sf"/>
</dbReference>
<dbReference type="InterPro" id="IPR004557">
    <property type="entry name" value="PrmC-related"/>
</dbReference>
<evidence type="ECO:0000256" key="2">
    <source>
        <dbReference type="ARBA" id="ARBA00022603"/>
    </source>
</evidence>
<dbReference type="EMBL" id="MWQN01000004">
    <property type="protein sequence ID" value="OPC77642.1"/>
    <property type="molecule type" value="Genomic_DNA"/>
</dbReference>
<organism evidence="6 7">
    <name type="scientific">Embleya scabrispora</name>
    <dbReference type="NCBI Taxonomy" id="159449"/>
    <lineage>
        <taxon>Bacteria</taxon>
        <taxon>Bacillati</taxon>
        <taxon>Actinomycetota</taxon>
        <taxon>Actinomycetes</taxon>
        <taxon>Kitasatosporales</taxon>
        <taxon>Streptomycetaceae</taxon>
        <taxon>Embleya</taxon>
    </lineage>
</organism>
<feature type="domain" description="Methyltransferase small" evidence="5">
    <location>
        <begin position="6"/>
        <end position="111"/>
    </location>
</feature>
<proteinExistence type="inferred from homology"/>
<keyword evidence="3 6" id="KW-0808">Transferase</keyword>
<evidence type="ECO:0000256" key="1">
    <source>
        <dbReference type="ARBA" id="ARBA00006149"/>
    </source>
</evidence>
<dbReference type="PANTHER" id="PTHR45875">
    <property type="entry name" value="METHYLTRANSFERASE N6AMT1"/>
    <property type="match status" value="1"/>
</dbReference>